<name>A0A7X2P5S0_9FIRM</name>
<reference evidence="8 9" key="1">
    <citation type="submission" date="2019-08" db="EMBL/GenBank/DDBJ databases">
        <title>In-depth cultivation of the pig gut microbiome towards novel bacterial diversity and tailored functional studies.</title>
        <authorList>
            <person name="Wylensek D."/>
            <person name="Hitch T.C.A."/>
            <person name="Clavel T."/>
        </authorList>
    </citation>
    <scope>NUCLEOTIDE SEQUENCE [LARGE SCALE GENOMIC DNA]</scope>
    <source>
        <strain evidence="8 9">Oil+RF-744-WCA-WT-13</strain>
    </source>
</reference>
<sequence>MILYVIRHGETSWNKQRRLQGQHGADLDSEGVLLAEKTRDGMKDIPLDLCYTSPLIRAKHTAEIVCQGRQIPILEEKRVMEIAFGIWEGKCCDLNRLEIPRERYLAFHEDPWNYQPPEGGESVRDVVDRCRDFYEELIHNPDLQDKSILISTHGCASRAFLNNVYEDKSDFWHGGVPMNCAVSKVVVENGRGRLEESDRVYYGKEYYHNFYQAQRDAELNENK</sequence>
<keyword evidence="9" id="KW-1185">Reference proteome</keyword>
<comment type="caution">
    <text evidence="8">The sequence shown here is derived from an EMBL/GenBank/DDBJ whole genome shotgun (WGS) entry which is preliminary data.</text>
</comment>
<evidence type="ECO:0000256" key="6">
    <source>
        <dbReference type="PIRSR" id="PIRSR613078-2"/>
    </source>
</evidence>
<feature type="active site" description="Tele-phosphohistidine intermediate" evidence="5">
    <location>
        <position position="8"/>
    </location>
</feature>
<proteinExistence type="inferred from homology"/>
<accession>A0A7X2P5S0</accession>
<evidence type="ECO:0000256" key="4">
    <source>
        <dbReference type="ARBA" id="ARBA00023235"/>
    </source>
</evidence>
<evidence type="ECO:0000256" key="5">
    <source>
        <dbReference type="PIRSR" id="PIRSR613078-1"/>
    </source>
</evidence>
<evidence type="ECO:0000256" key="3">
    <source>
        <dbReference type="ARBA" id="ARBA00023152"/>
    </source>
</evidence>
<dbReference type="PANTHER" id="PTHR11931">
    <property type="entry name" value="PHOSPHOGLYCERATE MUTASE"/>
    <property type="match status" value="1"/>
</dbReference>
<feature type="binding site" evidence="6">
    <location>
        <begin position="7"/>
        <end position="14"/>
    </location>
    <ligand>
        <name>substrate</name>
    </ligand>
</feature>
<evidence type="ECO:0000256" key="1">
    <source>
        <dbReference type="ARBA" id="ARBA00006717"/>
    </source>
</evidence>
<dbReference type="SUPFAM" id="SSF53254">
    <property type="entry name" value="Phosphoglycerate mutase-like"/>
    <property type="match status" value="1"/>
</dbReference>
<keyword evidence="4" id="KW-0413">Isomerase</keyword>
<evidence type="ECO:0000256" key="2">
    <source>
        <dbReference type="ARBA" id="ARBA00012028"/>
    </source>
</evidence>
<organism evidence="8 9">
    <name type="scientific">Bilifractor porci</name>
    <dbReference type="NCBI Taxonomy" id="2606636"/>
    <lineage>
        <taxon>Bacteria</taxon>
        <taxon>Bacillati</taxon>
        <taxon>Bacillota</taxon>
        <taxon>Clostridia</taxon>
        <taxon>Lachnospirales</taxon>
        <taxon>Lachnospiraceae</taxon>
        <taxon>Bilifractor</taxon>
    </lineage>
</organism>
<dbReference type="AlphaFoldDB" id="A0A7X2P5S0"/>
<comment type="similarity">
    <text evidence="1">Belongs to the phosphoglycerate mutase family. BPG-dependent PGAM subfamily.</text>
</comment>
<dbReference type="InterPro" id="IPR013078">
    <property type="entry name" value="His_Pase_superF_clade-1"/>
</dbReference>
<dbReference type="Gene3D" id="3.40.50.1240">
    <property type="entry name" value="Phosphoglycerate mutase-like"/>
    <property type="match status" value="1"/>
</dbReference>
<evidence type="ECO:0000313" key="9">
    <source>
        <dbReference type="Proteomes" id="UP000466864"/>
    </source>
</evidence>
<feature type="active site" description="Proton donor/acceptor" evidence="5">
    <location>
        <position position="81"/>
    </location>
</feature>
<dbReference type="PROSITE" id="PS00175">
    <property type="entry name" value="PG_MUTASE"/>
    <property type="match status" value="1"/>
</dbReference>
<dbReference type="GO" id="GO:0006096">
    <property type="term" value="P:glycolytic process"/>
    <property type="evidence" value="ECO:0007669"/>
    <property type="project" value="UniProtKB-KW"/>
</dbReference>
<dbReference type="EMBL" id="VUMV01000001">
    <property type="protein sequence ID" value="MST80745.1"/>
    <property type="molecule type" value="Genomic_DNA"/>
</dbReference>
<dbReference type="RefSeq" id="WP_154456568.1">
    <property type="nucleotide sequence ID" value="NZ_VUMV01000001.1"/>
</dbReference>
<gene>
    <name evidence="8" type="ORF">FYJ60_00135</name>
</gene>
<evidence type="ECO:0000313" key="8">
    <source>
        <dbReference type="EMBL" id="MST80745.1"/>
    </source>
</evidence>
<dbReference type="Pfam" id="PF00300">
    <property type="entry name" value="His_Phos_1"/>
    <property type="match status" value="1"/>
</dbReference>
<evidence type="ECO:0000256" key="7">
    <source>
        <dbReference type="PIRSR" id="PIRSR613078-3"/>
    </source>
</evidence>
<dbReference type="CDD" id="cd07067">
    <property type="entry name" value="HP_PGM_like"/>
    <property type="match status" value="1"/>
</dbReference>
<dbReference type="InterPro" id="IPR029033">
    <property type="entry name" value="His_PPase_superfam"/>
</dbReference>
<feature type="site" description="Transition state stabilizer" evidence="7">
    <location>
        <position position="153"/>
    </location>
</feature>
<dbReference type="GO" id="GO:0004619">
    <property type="term" value="F:phosphoglycerate mutase activity"/>
    <property type="evidence" value="ECO:0007669"/>
    <property type="project" value="UniProtKB-EC"/>
</dbReference>
<dbReference type="SMART" id="SM00855">
    <property type="entry name" value="PGAM"/>
    <property type="match status" value="1"/>
</dbReference>
<dbReference type="Proteomes" id="UP000466864">
    <property type="component" value="Unassembled WGS sequence"/>
</dbReference>
<dbReference type="EC" id="5.4.2.11" evidence="2"/>
<dbReference type="InterPro" id="IPR001345">
    <property type="entry name" value="PG/BPGM_mutase_AS"/>
</dbReference>
<protein>
    <recommendedName>
        <fullName evidence="2">phosphoglycerate mutase (2,3-diphosphoglycerate-dependent)</fullName>
        <ecNumber evidence="2">5.4.2.11</ecNumber>
    </recommendedName>
</protein>
<feature type="binding site" evidence="6">
    <location>
        <position position="57"/>
    </location>
    <ligand>
        <name>substrate</name>
    </ligand>
</feature>
<keyword evidence="3" id="KW-0324">Glycolysis</keyword>
<dbReference type="InterPro" id="IPR005952">
    <property type="entry name" value="Phosphogly_mut1"/>
</dbReference>